<keyword evidence="8" id="KW-1185">Reference proteome</keyword>
<evidence type="ECO:0000256" key="4">
    <source>
        <dbReference type="ARBA" id="ARBA00022840"/>
    </source>
</evidence>
<dbReference type="SUPFAM" id="SSF56801">
    <property type="entry name" value="Acetyl-CoA synthetase-like"/>
    <property type="match status" value="1"/>
</dbReference>
<dbReference type="AlphaFoldDB" id="A0A5A5TAZ9"/>
<dbReference type="OrthoDB" id="9781737at2"/>
<dbReference type="PROSITE" id="PS00455">
    <property type="entry name" value="AMP_BINDING"/>
    <property type="match status" value="1"/>
</dbReference>
<dbReference type="Pfam" id="PF00501">
    <property type="entry name" value="AMP-binding"/>
    <property type="match status" value="1"/>
</dbReference>
<keyword evidence="3" id="KW-0547">Nucleotide-binding</keyword>
<name>A0A5A5TAZ9_9CHLR</name>
<gene>
    <name evidence="7" type="ORF">KDI_21660</name>
</gene>
<dbReference type="InterPro" id="IPR042099">
    <property type="entry name" value="ANL_N_sf"/>
</dbReference>
<dbReference type="GO" id="GO:0016405">
    <property type="term" value="F:CoA-ligase activity"/>
    <property type="evidence" value="ECO:0007669"/>
    <property type="project" value="TreeGrafter"/>
</dbReference>
<dbReference type="InterPro" id="IPR045851">
    <property type="entry name" value="AMP-bd_C_sf"/>
</dbReference>
<dbReference type="Gene3D" id="3.40.50.12780">
    <property type="entry name" value="N-terminal domain of ligase-like"/>
    <property type="match status" value="1"/>
</dbReference>
<dbReference type="RefSeq" id="WP_149401588.1">
    <property type="nucleotide sequence ID" value="NZ_BIXY01000027.1"/>
</dbReference>
<comment type="caution">
    <text evidence="7">The sequence shown here is derived from an EMBL/GenBank/DDBJ whole genome shotgun (WGS) entry which is preliminary data.</text>
</comment>
<reference evidence="7 8" key="1">
    <citation type="submission" date="2019-01" db="EMBL/GenBank/DDBJ databases">
        <title>Draft genome sequence of Dictyobacter sp. Uno17.</title>
        <authorList>
            <person name="Wang C.M."/>
            <person name="Zheng Y."/>
            <person name="Sakai Y."/>
            <person name="Abe K."/>
            <person name="Yokota A."/>
            <person name="Yabe S."/>
        </authorList>
    </citation>
    <scope>NUCLEOTIDE SEQUENCE [LARGE SCALE GENOMIC DNA]</scope>
    <source>
        <strain evidence="7 8">Uno17</strain>
    </source>
</reference>
<dbReference type="Proteomes" id="UP000322530">
    <property type="component" value="Unassembled WGS sequence"/>
</dbReference>
<dbReference type="InterPro" id="IPR020845">
    <property type="entry name" value="AMP-binding_CS"/>
</dbReference>
<proteinExistence type="inferred from homology"/>
<keyword evidence="4" id="KW-0067">ATP-binding</keyword>
<dbReference type="FunFam" id="3.30.300.30:FF:000007">
    <property type="entry name" value="4-coumarate--CoA ligase 2"/>
    <property type="match status" value="1"/>
</dbReference>
<dbReference type="PANTHER" id="PTHR24096:SF149">
    <property type="entry name" value="AMP-BINDING DOMAIN-CONTAINING PROTEIN-RELATED"/>
    <property type="match status" value="1"/>
</dbReference>
<organism evidence="7 8">
    <name type="scientific">Dictyobacter arantiisoli</name>
    <dbReference type="NCBI Taxonomy" id="2014874"/>
    <lineage>
        <taxon>Bacteria</taxon>
        <taxon>Bacillati</taxon>
        <taxon>Chloroflexota</taxon>
        <taxon>Ktedonobacteria</taxon>
        <taxon>Ktedonobacterales</taxon>
        <taxon>Dictyobacteraceae</taxon>
        <taxon>Dictyobacter</taxon>
    </lineage>
</organism>
<dbReference type="PANTHER" id="PTHR24096">
    <property type="entry name" value="LONG-CHAIN-FATTY-ACID--COA LIGASE"/>
    <property type="match status" value="1"/>
</dbReference>
<comment type="similarity">
    <text evidence="1">Belongs to the ATP-dependent AMP-binding enzyme family.</text>
</comment>
<dbReference type="InterPro" id="IPR025110">
    <property type="entry name" value="AMP-bd_C"/>
</dbReference>
<evidence type="ECO:0000259" key="6">
    <source>
        <dbReference type="Pfam" id="PF13193"/>
    </source>
</evidence>
<evidence type="ECO:0000256" key="2">
    <source>
        <dbReference type="ARBA" id="ARBA00022598"/>
    </source>
</evidence>
<evidence type="ECO:0000313" key="7">
    <source>
        <dbReference type="EMBL" id="GCF08602.1"/>
    </source>
</evidence>
<dbReference type="Gene3D" id="3.30.300.30">
    <property type="match status" value="1"/>
</dbReference>
<accession>A0A5A5TAZ9</accession>
<feature type="domain" description="AMP-binding enzyme C-terminal" evidence="6">
    <location>
        <begin position="443"/>
        <end position="518"/>
    </location>
</feature>
<sequence length="535" mass="59179">MSNNMFAPELFRPPLDIPEVSYDQLLRSAAERTPNRVAIIYHDLSLTYREVVSMVNSIANGLYELGLRKGDRIALFLTNRPEYIITFIAAASIGVVVSPMNPSYKEREVSYQIENAEVQAILAQKELVPILSLAFSHTQFPHLKHTIITGDKVPAELPEAIPFARLLRRSSPKRPPQVDILPDDLLALPYSSGTTGLPKGVMLTHRNLVSNNLQFIHAVGVDLTDTALLFLPFYHIYGVMLTGSFLACSGTQVIMERFDLLESLELCSQHHVTFYFAVPPIILALANAPVDLSKMQTVKYVFSGAAPLPIEPARKLQAKISACVVQGYGLTEASPLTHSQARDPKLQRIGSIGFLTHNTKQKIVDIETGTHELQAGETGELLIRGPQVMQSYWNAPEETAYALQDGWLHTGDVAYVDEEGYTYIVDRKKEMIKYHGFGIAPAEIEALLLEHPGLIDAAVIGVPDDEAGELIKGIVIPRPNSTLTPADVLTFANGKLAGYKRIHFIEFIDSIPKTTSGKILRRELIEREKARQQGA</sequence>
<dbReference type="EMBL" id="BIXY01000027">
    <property type="protein sequence ID" value="GCF08602.1"/>
    <property type="molecule type" value="Genomic_DNA"/>
</dbReference>
<dbReference type="GO" id="GO:0005524">
    <property type="term" value="F:ATP binding"/>
    <property type="evidence" value="ECO:0007669"/>
    <property type="project" value="UniProtKB-KW"/>
</dbReference>
<evidence type="ECO:0000313" key="8">
    <source>
        <dbReference type="Proteomes" id="UP000322530"/>
    </source>
</evidence>
<evidence type="ECO:0000256" key="1">
    <source>
        <dbReference type="ARBA" id="ARBA00006432"/>
    </source>
</evidence>
<evidence type="ECO:0000256" key="3">
    <source>
        <dbReference type="ARBA" id="ARBA00022741"/>
    </source>
</evidence>
<feature type="domain" description="AMP-dependent synthetase/ligase" evidence="5">
    <location>
        <begin position="27"/>
        <end position="393"/>
    </location>
</feature>
<dbReference type="FunFam" id="3.40.50.12780:FF:000003">
    <property type="entry name" value="Long-chain-fatty-acid--CoA ligase FadD"/>
    <property type="match status" value="1"/>
</dbReference>
<dbReference type="Pfam" id="PF13193">
    <property type="entry name" value="AMP-binding_C"/>
    <property type="match status" value="1"/>
</dbReference>
<dbReference type="InterPro" id="IPR000873">
    <property type="entry name" value="AMP-dep_synth/lig_dom"/>
</dbReference>
<keyword evidence="2 7" id="KW-0436">Ligase</keyword>
<protein>
    <submittedName>
        <fullName evidence="7">Long-chain-fatty-acid--CoA ligase</fullName>
    </submittedName>
</protein>
<evidence type="ECO:0000259" key="5">
    <source>
        <dbReference type="Pfam" id="PF00501"/>
    </source>
</evidence>